<evidence type="ECO:0000259" key="13">
    <source>
        <dbReference type="PROSITE" id="PS51393"/>
    </source>
</evidence>
<evidence type="ECO:0000256" key="7">
    <source>
        <dbReference type="ARBA" id="ARBA00023002"/>
    </source>
</evidence>
<keyword evidence="7" id="KW-0560">Oxidoreductase</keyword>
<dbReference type="GO" id="GO:0046872">
    <property type="term" value="F:metal ion binding"/>
    <property type="evidence" value="ECO:0007669"/>
    <property type="project" value="UniProtKB-KW"/>
</dbReference>
<evidence type="ECO:0000256" key="9">
    <source>
        <dbReference type="ARBA" id="ARBA00023160"/>
    </source>
</evidence>
<dbReference type="InterPro" id="IPR001246">
    <property type="entry name" value="LipOase_plant"/>
</dbReference>
<evidence type="ECO:0008006" key="16">
    <source>
        <dbReference type="Google" id="ProtNLM"/>
    </source>
</evidence>
<keyword evidence="2" id="KW-0444">Lipid biosynthesis</keyword>
<dbReference type="Proteomes" id="UP000243459">
    <property type="component" value="Chromosome 6"/>
</dbReference>
<dbReference type="InterPro" id="IPR042057">
    <property type="entry name" value="Lipoxy_PLAT/LH2"/>
</dbReference>
<dbReference type="Pfam" id="PF01477">
    <property type="entry name" value="PLAT"/>
    <property type="match status" value="1"/>
</dbReference>
<feature type="domain" description="Lipoxygenase" evidence="13">
    <location>
        <begin position="210"/>
        <end position="505"/>
    </location>
</feature>
<dbReference type="SUPFAM" id="SSF49723">
    <property type="entry name" value="Lipase/lipooxygenase domain (PLAT/LH2 domain)"/>
    <property type="match status" value="1"/>
</dbReference>
<accession>A0A5P1ELT1</accession>
<evidence type="ECO:0000259" key="12">
    <source>
        <dbReference type="PROSITE" id="PS50095"/>
    </source>
</evidence>
<dbReference type="SMART" id="SM00308">
    <property type="entry name" value="LH2"/>
    <property type="match status" value="1"/>
</dbReference>
<dbReference type="Gene3D" id="3.10.450.60">
    <property type="match status" value="1"/>
</dbReference>
<dbReference type="InterPro" id="IPR027433">
    <property type="entry name" value="Lipoxygenase_dom_3"/>
</dbReference>
<keyword evidence="5" id="KW-0276">Fatty acid metabolism</keyword>
<protein>
    <recommendedName>
        <fullName evidence="16">Lipoxygenase domain-containing protein</fullName>
    </recommendedName>
</protein>
<keyword evidence="8" id="KW-0443">Lipid metabolism</keyword>
<dbReference type="Pfam" id="PF00305">
    <property type="entry name" value="Lipoxygenase"/>
    <property type="match status" value="1"/>
</dbReference>
<keyword evidence="6" id="KW-0223">Dioxygenase</keyword>
<dbReference type="CDD" id="cd01751">
    <property type="entry name" value="PLAT_LH2"/>
    <property type="match status" value="1"/>
</dbReference>
<proteinExistence type="inferred from homology"/>
<dbReference type="InterPro" id="IPR000907">
    <property type="entry name" value="LipOase"/>
</dbReference>
<dbReference type="InterPro" id="IPR001024">
    <property type="entry name" value="PLAT/LH2_dom"/>
</dbReference>
<dbReference type="PRINTS" id="PR00468">
    <property type="entry name" value="PLTLPOXGNASE"/>
</dbReference>
<dbReference type="OMA" id="TWPLASK"/>
<dbReference type="EMBL" id="CM007386">
    <property type="protein sequence ID" value="ONK66147.1"/>
    <property type="molecule type" value="Genomic_DNA"/>
</dbReference>
<dbReference type="FunFam" id="4.10.375.10:FF:000001">
    <property type="entry name" value="Lipoxygenase"/>
    <property type="match status" value="1"/>
</dbReference>
<evidence type="ECO:0000313" key="14">
    <source>
        <dbReference type="EMBL" id="ONK66147.1"/>
    </source>
</evidence>
<organism evidence="14 15">
    <name type="scientific">Asparagus officinalis</name>
    <name type="common">Garden asparagus</name>
    <dbReference type="NCBI Taxonomy" id="4686"/>
    <lineage>
        <taxon>Eukaryota</taxon>
        <taxon>Viridiplantae</taxon>
        <taxon>Streptophyta</taxon>
        <taxon>Embryophyta</taxon>
        <taxon>Tracheophyta</taxon>
        <taxon>Spermatophyta</taxon>
        <taxon>Magnoliopsida</taxon>
        <taxon>Liliopsida</taxon>
        <taxon>Asparagales</taxon>
        <taxon>Asparagaceae</taxon>
        <taxon>Asparagoideae</taxon>
        <taxon>Asparagus</taxon>
    </lineage>
</organism>
<dbReference type="PROSITE" id="PS50095">
    <property type="entry name" value="PLAT"/>
    <property type="match status" value="1"/>
</dbReference>
<gene>
    <name evidence="14" type="ORF">A4U43_C06F4620</name>
</gene>
<dbReference type="Gramene" id="ONK66147">
    <property type="protein sequence ID" value="ONK66147"/>
    <property type="gene ID" value="A4U43_C06F4620"/>
</dbReference>
<comment type="similarity">
    <text evidence="1">Belongs to the lipoxygenase family.</text>
</comment>
<dbReference type="InterPro" id="IPR036392">
    <property type="entry name" value="PLAT/LH2_dom_sf"/>
</dbReference>
<dbReference type="GO" id="GO:0016702">
    <property type="term" value="F:oxidoreductase activity, acting on single donors with incorporation of molecular oxygen, incorporation of two atoms of oxygen"/>
    <property type="evidence" value="ECO:0007669"/>
    <property type="project" value="InterPro"/>
</dbReference>
<evidence type="ECO:0000256" key="2">
    <source>
        <dbReference type="ARBA" id="ARBA00022516"/>
    </source>
</evidence>
<evidence type="ECO:0000313" key="15">
    <source>
        <dbReference type="Proteomes" id="UP000243459"/>
    </source>
</evidence>
<evidence type="ECO:0000256" key="8">
    <source>
        <dbReference type="ARBA" id="ARBA00023098"/>
    </source>
</evidence>
<dbReference type="Gene3D" id="2.60.60.20">
    <property type="entry name" value="PLAT/LH2 domain"/>
    <property type="match status" value="1"/>
</dbReference>
<dbReference type="GO" id="GO:0034440">
    <property type="term" value="P:lipid oxidation"/>
    <property type="evidence" value="ECO:0007669"/>
    <property type="project" value="InterPro"/>
</dbReference>
<sequence length="505" mass="57465">MAASKELLTSSFLQRSNLLPHLTSQRLCFQSKQRCCRSGRQLRTPVIAAAIAENLMTVASKAVEKPVEFRVRAAVTVRRKMKQGLKEKAEDQLDAFSDKIGRNVVLELVSTEIDPRTKRAKTSGKAALRGWFEKKKVKDQKVVYTAEFVVDSAFGEPGAITVMNKHHKEFYLESILVEGFARAPVHFTCNSWVQPSRLNPDKRVFFCNKPYLPSETPPGLKELRKRELKELRGDGKGERRISDRIYDYATYNDLGYPDKGFEFSRPTLGGEKIPYPRRCRTGRPPANTDPTTESRVEYPHPIYVPRDEQFEEGKEDMLSAGALKAILHNIVPQVVASISPESHDFGGFHDIDNLFKEGIRLKQGLQDHIWKKIPFVSDIQESSEGILKYDTPHIISKDKFAWLRDDEFARQALAGINPVDIERLQVFPPVSKLDPETYGPPESAIKEEHIIGQLDGMSVQQALEENKLYMLDFHDAYLPFIDRINAQDGRKAYATRTLFFLPART</sequence>
<keyword evidence="15" id="KW-1185">Reference proteome</keyword>
<dbReference type="PANTHER" id="PTHR11771">
    <property type="entry name" value="LIPOXYGENASE"/>
    <property type="match status" value="1"/>
</dbReference>
<evidence type="ECO:0000256" key="5">
    <source>
        <dbReference type="ARBA" id="ARBA00022832"/>
    </source>
</evidence>
<dbReference type="InterPro" id="IPR013819">
    <property type="entry name" value="LipOase_C"/>
</dbReference>
<comment type="caution">
    <text evidence="10">Lacks conserved residue(s) required for the propagation of feature annotation.</text>
</comment>
<evidence type="ECO:0000256" key="4">
    <source>
        <dbReference type="ARBA" id="ARBA00022767"/>
    </source>
</evidence>
<evidence type="ECO:0000256" key="10">
    <source>
        <dbReference type="PROSITE-ProRule" id="PRU00152"/>
    </source>
</evidence>
<evidence type="ECO:0000256" key="3">
    <source>
        <dbReference type="ARBA" id="ARBA00022723"/>
    </source>
</evidence>
<reference evidence="15" key="1">
    <citation type="journal article" date="2017" name="Nat. Commun.">
        <title>The asparagus genome sheds light on the origin and evolution of a young Y chromosome.</title>
        <authorList>
            <person name="Harkess A."/>
            <person name="Zhou J."/>
            <person name="Xu C."/>
            <person name="Bowers J.E."/>
            <person name="Van der Hulst R."/>
            <person name="Ayyampalayam S."/>
            <person name="Mercati F."/>
            <person name="Riccardi P."/>
            <person name="McKain M.R."/>
            <person name="Kakrana A."/>
            <person name="Tang H."/>
            <person name="Ray J."/>
            <person name="Groenendijk J."/>
            <person name="Arikit S."/>
            <person name="Mathioni S.M."/>
            <person name="Nakano M."/>
            <person name="Shan H."/>
            <person name="Telgmann-Rauber A."/>
            <person name="Kanno A."/>
            <person name="Yue Z."/>
            <person name="Chen H."/>
            <person name="Li W."/>
            <person name="Chen Y."/>
            <person name="Xu X."/>
            <person name="Zhang Y."/>
            <person name="Luo S."/>
            <person name="Chen H."/>
            <person name="Gao J."/>
            <person name="Mao Z."/>
            <person name="Pires J.C."/>
            <person name="Luo M."/>
            <person name="Kudrna D."/>
            <person name="Wing R.A."/>
            <person name="Meyers B.C."/>
            <person name="Yi K."/>
            <person name="Kong H."/>
            <person name="Lavrijsen P."/>
            <person name="Sunseri F."/>
            <person name="Falavigna A."/>
            <person name="Ye Y."/>
            <person name="Leebens-Mack J.H."/>
            <person name="Chen G."/>
        </authorList>
    </citation>
    <scope>NUCLEOTIDE SEQUENCE [LARGE SCALE GENOMIC DNA]</scope>
    <source>
        <strain evidence="15">cv. DH0086</strain>
    </source>
</reference>
<keyword evidence="3" id="KW-0479">Metal-binding</keyword>
<keyword evidence="4" id="KW-0925">Oxylipin biosynthesis</keyword>
<keyword evidence="9" id="KW-0275">Fatty acid biosynthesis</keyword>
<dbReference type="GO" id="GO:0031408">
    <property type="term" value="P:oxylipin biosynthetic process"/>
    <property type="evidence" value="ECO:0007669"/>
    <property type="project" value="UniProtKB-KW"/>
</dbReference>
<dbReference type="InterPro" id="IPR036226">
    <property type="entry name" value="LipOase_C_sf"/>
</dbReference>
<dbReference type="PROSITE" id="PS51393">
    <property type="entry name" value="LIPOXYGENASE_3"/>
    <property type="match status" value="1"/>
</dbReference>
<feature type="domain" description="PLAT" evidence="12">
    <location>
        <begin position="75"/>
        <end position="207"/>
    </location>
</feature>
<evidence type="ECO:0000256" key="6">
    <source>
        <dbReference type="ARBA" id="ARBA00022964"/>
    </source>
</evidence>
<dbReference type="Gene3D" id="4.10.372.10">
    <property type="entry name" value="Lipoxygenase-1, Domain 3"/>
    <property type="match status" value="1"/>
</dbReference>
<dbReference type="AlphaFoldDB" id="A0A5P1ELT1"/>
<dbReference type="Gene3D" id="4.10.375.10">
    <property type="entry name" value="Lipoxygenase-1, Domain 2"/>
    <property type="match status" value="1"/>
</dbReference>
<evidence type="ECO:0000256" key="1">
    <source>
        <dbReference type="ARBA" id="ARBA00009419"/>
    </source>
</evidence>
<name>A0A5P1ELT1_ASPOF</name>
<evidence type="ECO:0000256" key="11">
    <source>
        <dbReference type="SAM" id="MobiDB-lite"/>
    </source>
</evidence>
<dbReference type="SUPFAM" id="SSF48484">
    <property type="entry name" value="Lipoxigenase"/>
    <property type="match status" value="1"/>
</dbReference>
<dbReference type="GO" id="GO:0006633">
    <property type="term" value="P:fatty acid biosynthetic process"/>
    <property type="evidence" value="ECO:0007669"/>
    <property type="project" value="UniProtKB-KW"/>
</dbReference>
<dbReference type="GO" id="GO:0009611">
    <property type="term" value="P:response to wounding"/>
    <property type="evidence" value="ECO:0007669"/>
    <property type="project" value="UniProtKB-ARBA"/>
</dbReference>
<feature type="region of interest" description="Disordered" evidence="11">
    <location>
        <begin position="272"/>
        <end position="296"/>
    </location>
</feature>